<organism evidence="1 2">
    <name type="scientific">Actinobacillus delphinicola</name>
    <dbReference type="NCBI Taxonomy" id="51161"/>
    <lineage>
        <taxon>Bacteria</taxon>
        <taxon>Pseudomonadati</taxon>
        <taxon>Pseudomonadota</taxon>
        <taxon>Gammaproteobacteria</taxon>
        <taxon>Pasteurellales</taxon>
        <taxon>Pasteurellaceae</taxon>
        <taxon>Actinobacillus</taxon>
    </lineage>
</organism>
<sequence>MAFDPQVKTNLRRYYVFERLTLEQSAERAEVSFGTARRWKREAELAGDDWEKARDVQVMAGAEIEDISKGLLAGFIIQYRTTMDELQNNEEIASTEKVQLLSSLSDSFSKMTAASKKLIPQTTEMATAMKVIELFANVVKEKKPHLLSDFLELLDEMERRVQTQFK</sequence>
<name>A0A448TUX4_9PAST</name>
<dbReference type="AlphaFoldDB" id="A0A448TUX4"/>
<dbReference type="OrthoDB" id="5676847at2"/>
<gene>
    <name evidence="1" type="ORF">NCTC12871_01219</name>
</gene>
<proteinExistence type="predicted"/>
<reference evidence="1 2" key="1">
    <citation type="submission" date="2018-12" db="EMBL/GenBank/DDBJ databases">
        <authorList>
            <consortium name="Pathogen Informatics"/>
        </authorList>
    </citation>
    <scope>NUCLEOTIDE SEQUENCE [LARGE SCALE GENOMIC DNA]</scope>
    <source>
        <strain evidence="1 2">NCTC12871</strain>
    </source>
</reference>
<dbReference type="KEGG" id="adp:NCTC12871_01219"/>
<dbReference type="Proteomes" id="UP000279799">
    <property type="component" value="Chromosome"/>
</dbReference>
<accession>A0A448TUX4</accession>
<evidence type="ECO:0000313" key="2">
    <source>
        <dbReference type="Proteomes" id="UP000279799"/>
    </source>
</evidence>
<keyword evidence="2" id="KW-1185">Reference proteome</keyword>
<dbReference type="InterPro" id="IPR014926">
    <property type="entry name" value="Phage_D3112_Orf24"/>
</dbReference>
<dbReference type="EMBL" id="LR134510">
    <property type="protein sequence ID" value="VEJ09736.1"/>
    <property type="molecule type" value="Genomic_DNA"/>
</dbReference>
<protein>
    <submittedName>
        <fullName evidence="1">Protein of uncharacterized function (DUF1804)</fullName>
    </submittedName>
</protein>
<dbReference type="RefSeq" id="WP_126599906.1">
    <property type="nucleotide sequence ID" value="NZ_LR134510.1"/>
</dbReference>
<dbReference type="Pfam" id="PF08822">
    <property type="entry name" value="DUF1804"/>
    <property type="match status" value="1"/>
</dbReference>
<evidence type="ECO:0000313" key="1">
    <source>
        <dbReference type="EMBL" id="VEJ09736.1"/>
    </source>
</evidence>